<dbReference type="RefSeq" id="WP_146263098.1">
    <property type="nucleotide sequence ID" value="NZ_SELG01000041.1"/>
</dbReference>
<keyword evidence="13" id="KW-1185">Reference proteome</keyword>
<evidence type="ECO:0000313" key="13">
    <source>
        <dbReference type="Proteomes" id="UP000319499"/>
    </source>
</evidence>
<dbReference type="InterPro" id="IPR050060">
    <property type="entry name" value="Phosphoglucosamine_mutase"/>
</dbReference>
<dbReference type="EMBL" id="SELH01000025">
    <property type="protein sequence ID" value="TWP26679.1"/>
    <property type="molecule type" value="Genomic_DNA"/>
</dbReference>
<dbReference type="Pfam" id="PF02880">
    <property type="entry name" value="PGM_PMM_III"/>
    <property type="match status" value="1"/>
</dbReference>
<evidence type="ECO:0000256" key="1">
    <source>
        <dbReference type="ARBA" id="ARBA00001946"/>
    </source>
</evidence>
<dbReference type="Gene3D" id="3.40.120.10">
    <property type="entry name" value="Alpha-D-Glucose-1,6-Bisphosphate, subunit A, domain 3"/>
    <property type="match status" value="3"/>
</dbReference>
<dbReference type="Proteomes" id="UP000319499">
    <property type="component" value="Unassembled WGS sequence"/>
</dbReference>
<evidence type="ECO:0000256" key="2">
    <source>
        <dbReference type="ARBA" id="ARBA00010231"/>
    </source>
</evidence>
<name>A0A563D9D3_9FLAO</name>
<dbReference type="InterPro" id="IPR005846">
    <property type="entry name" value="A-D-PHexomutase_a/b/a-III"/>
</dbReference>
<keyword evidence="4 7" id="KW-0479">Metal-binding</keyword>
<evidence type="ECO:0000256" key="7">
    <source>
        <dbReference type="RuleBase" id="RU004326"/>
    </source>
</evidence>
<protein>
    <submittedName>
        <fullName evidence="12">Phosphoglucosamine mutase</fullName>
        <ecNumber evidence="12">5.4.2.10</ecNumber>
    </submittedName>
</protein>
<dbReference type="GO" id="GO:0005975">
    <property type="term" value="P:carbohydrate metabolic process"/>
    <property type="evidence" value="ECO:0007669"/>
    <property type="project" value="InterPro"/>
</dbReference>
<dbReference type="GO" id="GO:0000287">
    <property type="term" value="F:magnesium ion binding"/>
    <property type="evidence" value="ECO:0007669"/>
    <property type="project" value="InterPro"/>
</dbReference>
<reference evidence="12 13" key="1">
    <citation type="submission" date="2019-02" db="EMBL/GenBank/DDBJ databases">
        <title>Apibacter muscae sp. nov.: a novel member of the house fly microbiota.</title>
        <authorList>
            <person name="Park R."/>
        </authorList>
    </citation>
    <scope>NUCLEOTIDE SEQUENCE [LARGE SCALE GENOMIC DNA]</scope>
    <source>
        <strain evidence="12 13">AL1</strain>
    </source>
</reference>
<dbReference type="InterPro" id="IPR016055">
    <property type="entry name" value="A-D-PHexomutase_a/b/a-I/II/III"/>
</dbReference>
<keyword evidence="3" id="KW-0597">Phosphoprotein</keyword>
<dbReference type="OrthoDB" id="9806956at2"/>
<comment type="cofactor">
    <cofactor evidence="1">
        <name>Mg(2+)</name>
        <dbReference type="ChEBI" id="CHEBI:18420"/>
    </cofactor>
</comment>
<dbReference type="PANTHER" id="PTHR42946">
    <property type="entry name" value="PHOSPHOHEXOSE MUTASE"/>
    <property type="match status" value="1"/>
</dbReference>
<dbReference type="InterPro" id="IPR016066">
    <property type="entry name" value="A-D-PHexomutase_CS"/>
</dbReference>
<dbReference type="AlphaFoldDB" id="A0A563D9D3"/>
<dbReference type="Pfam" id="PF00408">
    <property type="entry name" value="PGM_PMM_IV"/>
    <property type="match status" value="1"/>
</dbReference>
<dbReference type="InterPro" id="IPR005841">
    <property type="entry name" value="Alpha-D-phosphohexomutase_SF"/>
</dbReference>
<dbReference type="FunFam" id="3.40.120.10:FF:000020">
    <property type="entry name" value="Phosphoglucosamine mutase"/>
    <property type="match status" value="1"/>
</dbReference>
<dbReference type="InterPro" id="IPR036900">
    <property type="entry name" value="A-D-PHexomutase_C_sf"/>
</dbReference>
<dbReference type="InterPro" id="IPR005843">
    <property type="entry name" value="A-D-PHexomutase_C"/>
</dbReference>
<dbReference type="Pfam" id="PF02879">
    <property type="entry name" value="PGM_PMM_II"/>
    <property type="match status" value="1"/>
</dbReference>
<dbReference type="InterPro" id="IPR005844">
    <property type="entry name" value="A-D-PHexomutase_a/b/a-I"/>
</dbReference>
<dbReference type="EC" id="5.4.2.10" evidence="12"/>
<dbReference type="GO" id="GO:0004615">
    <property type="term" value="F:phosphomannomutase activity"/>
    <property type="evidence" value="ECO:0007669"/>
    <property type="project" value="TreeGrafter"/>
</dbReference>
<dbReference type="PROSITE" id="PS00710">
    <property type="entry name" value="PGM_PMM"/>
    <property type="match status" value="1"/>
</dbReference>
<evidence type="ECO:0000259" key="10">
    <source>
        <dbReference type="Pfam" id="PF02879"/>
    </source>
</evidence>
<feature type="domain" description="Alpha-D-phosphohexomutase alpha/beta/alpha" evidence="9">
    <location>
        <begin position="8"/>
        <end position="142"/>
    </location>
</feature>
<feature type="domain" description="Alpha-D-phosphohexomutase C-terminal" evidence="8">
    <location>
        <begin position="401"/>
        <end position="453"/>
    </location>
</feature>
<organism evidence="12 13">
    <name type="scientific">Apibacter muscae</name>
    <dbReference type="NCBI Taxonomy" id="2509004"/>
    <lineage>
        <taxon>Bacteria</taxon>
        <taxon>Pseudomonadati</taxon>
        <taxon>Bacteroidota</taxon>
        <taxon>Flavobacteriia</taxon>
        <taxon>Flavobacteriales</taxon>
        <taxon>Weeksellaceae</taxon>
        <taxon>Apibacter</taxon>
    </lineage>
</organism>
<evidence type="ECO:0000259" key="11">
    <source>
        <dbReference type="Pfam" id="PF02880"/>
    </source>
</evidence>
<dbReference type="GO" id="GO:0008966">
    <property type="term" value="F:phosphoglucosamine mutase activity"/>
    <property type="evidence" value="ECO:0007669"/>
    <property type="project" value="UniProtKB-EC"/>
</dbReference>
<accession>A0A563D9D3</accession>
<dbReference type="PRINTS" id="PR00509">
    <property type="entry name" value="PGMPMM"/>
</dbReference>
<proteinExistence type="inferred from homology"/>
<evidence type="ECO:0000313" key="12">
    <source>
        <dbReference type="EMBL" id="TWP26679.1"/>
    </source>
</evidence>
<evidence type="ECO:0000256" key="3">
    <source>
        <dbReference type="ARBA" id="ARBA00022553"/>
    </source>
</evidence>
<dbReference type="GO" id="GO:0006048">
    <property type="term" value="P:UDP-N-acetylglucosamine biosynthetic process"/>
    <property type="evidence" value="ECO:0007669"/>
    <property type="project" value="TreeGrafter"/>
</dbReference>
<dbReference type="PANTHER" id="PTHR42946:SF1">
    <property type="entry name" value="PHOSPHOGLUCOMUTASE (ALPHA-D-GLUCOSE-1,6-BISPHOSPHATE-DEPENDENT)"/>
    <property type="match status" value="1"/>
</dbReference>
<dbReference type="SUPFAM" id="SSF53738">
    <property type="entry name" value="Phosphoglucomutase, first 3 domains"/>
    <property type="match status" value="3"/>
</dbReference>
<dbReference type="GO" id="GO:0005829">
    <property type="term" value="C:cytosol"/>
    <property type="evidence" value="ECO:0007669"/>
    <property type="project" value="TreeGrafter"/>
</dbReference>
<dbReference type="GO" id="GO:0009252">
    <property type="term" value="P:peptidoglycan biosynthetic process"/>
    <property type="evidence" value="ECO:0007669"/>
    <property type="project" value="TreeGrafter"/>
</dbReference>
<dbReference type="Pfam" id="PF02878">
    <property type="entry name" value="PGM_PMM_I"/>
    <property type="match status" value="1"/>
</dbReference>
<evidence type="ECO:0000256" key="4">
    <source>
        <dbReference type="ARBA" id="ARBA00022723"/>
    </source>
</evidence>
<comment type="similarity">
    <text evidence="2 7">Belongs to the phosphohexose mutase family.</text>
</comment>
<dbReference type="NCBIfam" id="TIGR03990">
    <property type="entry name" value="Arch_GlmM"/>
    <property type="match status" value="1"/>
</dbReference>
<keyword evidence="5 7" id="KW-0460">Magnesium</keyword>
<feature type="domain" description="Alpha-D-phosphohexomutase alpha/beta/alpha" evidence="11">
    <location>
        <begin position="270"/>
        <end position="373"/>
    </location>
</feature>
<evidence type="ECO:0000259" key="8">
    <source>
        <dbReference type="Pfam" id="PF00408"/>
    </source>
</evidence>
<dbReference type="Gene3D" id="3.30.310.50">
    <property type="entry name" value="Alpha-D-phosphohexomutase, C-terminal domain"/>
    <property type="match status" value="1"/>
</dbReference>
<dbReference type="SUPFAM" id="SSF55957">
    <property type="entry name" value="Phosphoglucomutase, C-terminal domain"/>
    <property type="match status" value="1"/>
</dbReference>
<evidence type="ECO:0000256" key="5">
    <source>
        <dbReference type="ARBA" id="ARBA00022842"/>
    </source>
</evidence>
<gene>
    <name evidence="12" type="primary">glmM</name>
    <name evidence="12" type="ORF">ETU09_08935</name>
</gene>
<sequence length="460" mass="50706">MSLIKSISGIRGTIGGKVNENLTPVDAVKFASAYGTWLKRKSNQENVTVVLGRDARISGSMLSQLVSSTLVGTGIHVIDLGLSTTPTVELMVPYLKADGGIILTASHNPKEWNALKLLNEKGEFISGKDGEELLRIAKNDDFDYVDVDHLGSYVENKEGIDYHIQQILELPLVDVDAIRNANFKVVLDAVNSTGGISVVPLLKKLGVEVVEMYCEPNGHFPHNPEPLEKNLTDIMRKVPEVKADLGIVVDPDVDRLALITEEGAMFGEEYTLVAVADYILSKTPSSTVSNLSSSRALKDVTQKYNQSYHASAVGEVNVVTLMKEVGAKIGGEGNGGIIYPELHYGRDSLVGIALFLTHLAQKQMTCGELRKTYPSYFMGKKKIDLSPEINTDDILEKLTLKYKHENLSTVDGLKIDFPMHWVHLRKSNTEPIIRIYTEASTQDEAERIADQMIQEIKELI</sequence>
<dbReference type="InterPro" id="IPR024086">
    <property type="entry name" value="GlmM_arc-type"/>
</dbReference>
<comment type="caution">
    <text evidence="12">The sequence shown here is derived from an EMBL/GenBank/DDBJ whole genome shotgun (WGS) entry which is preliminary data.</text>
</comment>
<dbReference type="InterPro" id="IPR005845">
    <property type="entry name" value="A-D-PHexomutase_a/b/a-II"/>
</dbReference>
<evidence type="ECO:0000259" key="9">
    <source>
        <dbReference type="Pfam" id="PF02878"/>
    </source>
</evidence>
<keyword evidence="6 12" id="KW-0413">Isomerase</keyword>
<feature type="domain" description="Alpha-D-phosphohexomutase alpha/beta/alpha" evidence="10">
    <location>
        <begin position="173"/>
        <end position="263"/>
    </location>
</feature>
<evidence type="ECO:0000256" key="6">
    <source>
        <dbReference type="ARBA" id="ARBA00023235"/>
    </source>
</evidence>